<keyword evidence="4" id="KW-1185">Reference proteome</keyword>
<dbReference type="NCBIfam" id="TIGR00996">
    <property type="entry name" value="Mtu_fam_mce"/>
    <property type="match status" value="1"/>
</dbReference>
<dbReference type="InterPro" id="IPR005693">
    <property type="entry name" value="Mce"/>
</dbReference>
<dbReference type="RefSeq" id="WP_094026748.1">
    <property type="nucleotide sequence ID" value="NZ_NGAF01000012.1"/>
</dbReference>
<reference evidence="3 4" key="1">
    <citation type="submission" date="2017-07" db="EMBL/GenBank/DDBJ databases">
        <title>First draft Genome Sequence of Nocardia cerradoensis isolated from human infection.</title>
        <authorList>
            <person name="Carrasco G."/>
        </authorList>
    </citation>
    <scope>NUCLEOTIDE SEQUENCE [LARGE SCALE GENOMIC DNA]</scope>
    <source>
        <strain evidence="3 4">CNM20130759</strain>
    </source>
</reference>
<evidence type="ECO:0000313" key="4">
    <source>
        <dbReference type="Proteomes" id="UP000215506"/>
    </source>
</evidence>
<keyword evidence="1" id="KW-0472">Membrane</keyword>
<dbReference type="InterPro" id="IPR003399">
    <property type="entry name" value="Mce/MlaD"/>
</dbReference>
<comment type="caution">
    <text evidence="3">The sequence shown here is derived from an EMBL/GenBank/DDBJ whole genome shotgun (WGS) entry which is preliminary data.</text>
</comment>
<feature type="transmembrane region" description="Helical" evidence="1">
    <location>
        <begin position="32"/>
        <end position="53"/>
    </location>
</feature>
<protein>
    <recommendedName>
        <fullName evidence="2">Mce/MlaD domain-containing protein</fullName>
    </recommendedName>
</protein>
<proteinExistence type="predicted"/>
<evidence type="ECO:0000259" key="2">
    <source>
        <dbReference type="Pfam" id="PF02470"/>
    </source>
</evidence>
<organism evidence="3 4">
    <name type="scientific">Nocardia cerradoensis</name>
    <dbReference type="NCBI Taxonomy" id="85688"/>
    <lineage>
        <taxon>Bacteria</taxon>
        <taxon>Bacillati</taxon>
        <taxon>Actinomycetota</taxon>
        <taxon>Actinomycetes</taxon>
        <taxon>Mycobacteriales</taxon>
        <taxon>Nocardiaceae</taxon>
        <taxon>Nocardia</taxon>
    </lineage>
</organism>
<keyword evidence="1" id="KW-1133">Transmembrane helix</keyword>
<evidence type="ECO:0000256" key="1">
    <source>
        <dbReference type="SAM" id="Phobius"/>
    </source>
</evidence>
<dbReference type="EMBL" id="NGAF01000012">
    <property type="protein sequence ID" value="OXR42727.1"/>
    <property type="molecule type" value="Genomic_DNA"/>
</dbReference>
<name>A0A231H1N3_9NOCA</name>
<dbReference type="InterPro" id="IPR052336">
    <property type="entry name" value="MlaD_Phospholipid_Transporter"/>
</dbReference>
<dbReference type="PANTHER" id="PTHR33371">
    <property type="entry name" value="INTERMEMBRANE PHOSPHOLIPID TRANSPORT SYSTEM BINDING PROTEIN MLAD-RELATED"/>
    <property type="match status" value="1"/>
</dbReference>
<gene>
    <name evidence="3" type="ORF">B7C42_05064</name>
</gene>
<dbReference type="AlphaFoldDB" id="A0A231H1N3"/>
<feature type="domain" description="Mce/MlaD" evidence="2">
    <location>
        <begin position="57"/>
        <end position="131"/>
    </location>
</feature>
<dbReference type="PANTHER" id="PTHR33371:SF18">
    <property type="entry name" value="MCE-FAMILY PROTEIN MCE3C"/>
    <property type="match status" value="1"/>
</dbReference>
<keyword evidence="1" id="KW-0812">Transmembrane</keyword>
<accession>A0A231H1N3</accession>
<dbReference type="GO" id="GO:0005576">
    <property type="term" value="C:extracellular region"/>
    <property type="evidence" value="ECO:0007669"/>
    <property type="project" value="TreeGrafter"/>
</dbReference>
<dbReference type="Proteomes" id="UP000215506">
    <property type="component" value="Unassembled WGS sequence"/>
</dbReference>
<dbReference type="Pfam" id="PF02470">
    <property type="entry name" value="MlaD"/>
    <property type="match status" value="1"/>
</dbReference>
<evidence type="ECO:0000313" key="3">
    <source>
        <dbReference type="EMBL" id="OXR42727.1"/>
    </source>
</evidence>
<sequence>MQRLNRFGSGLFRPRDRRVADAATTRRREIRLGIVGVALVVVCAAAAGILYVVPFGKKTYSAELSEAQSVKVGDDIRVAGIPVGKVESLELHPDRVRMRFTVDSDVFVGDRSTLDIRMLTIVGGNYVALFPAGDKPLGDKAIPTDRVRLPYSLVQTFQDAAQPLRQIDGDTLRRNLAALDTSIESAPDALRTTLNTLGTYVDALNRQRTQVTDAIAVADEYVTMYDGAKHDLGRLMVNVNQMETLLVDKRAELREGVRLLRAVIERVAALAPTYDSALKPKLQQLGDALPQLEKLGGELEPVIGTVQSLQQKFSQLAGTDGPVTVDQSGQTVSAPADHLCIPVPGKDC</sequence>